<protein>
    <submittedName>
        <fullName evidence="7">Gfo/Idh/MocA family oxidoreductase</fullName>
    </submittedName>
</protein>
<dbReference type="Gene3D" id="3.30.360.10">
    <property type="entry name" value="Dihydrodipicolinate Reductase, domain 2"/>
    <property type="match status" value="1"/>
</dbReference>
<evidence type="ECO:0000256" key="1">
    <source>
        <dbReference type="ARBA" id="ARBA00010928"/>
    </source>
</evidence>
<dbReference type="PANTHER" id="PTHR22604:SF105">
    <property type="entry name" value="TRANS-1,2-DIHYDROBENZENE-1,2-DIOL DEHYDROGENASE"/>
    <property type="match status" value="1"/>
</dbReference>
<dbReference type="PANTHER" id="PTHR22604">
    <property type="entry name" value="OXIDOREDUCTASES"/>
    <property type="match status" value="1"/>
</dbReference>
<dbReference type="InterPro" id="IPR008354">
    <property type="entry name" value="Glc-Fru_OxRdtase_bac"/>
</dbReference>
<feature type="compositionally biased region" description="Low complexity" evidence="3">
    <location>
        <begin position="56"/>
        <end position="65"/>
    </location>
</feature>
<proteinExistence type="inferred from homology"/>
<feature type="domain" description="Gfo/Idh/MocA-like oxidoreductase N-terminal" evidence="4">
    <location>
        <begin position="72"/>
        <end position="195"/>
    </location>
</feature>
<organism evidence="7 8">
    <name type="scientific">Larkinella terrae</name>
    <dbReference type="NCBI Taxonomy" id="2025311"/>
    <lineage>
        <taxon>Bacteria</taxon>
        <taxon>Pseudomonadati</taxon>
        <taxon>Bacteroidota</taxon>
        <taxon>Cytophagia</taxon>
        <taxon>Cytophagales</taxon>
        <taxon>Spirosomataceae</taxon>
        <taxon>Larkinella</taxon>
    </lineage>
</organism>
<comment type="similarity">
    <text evidence="1">Belongs to the Gfo/Idh/MocA family.</text>
</comment>
<keyword evidence="2" id="KW-0560">Oxidoreductase</keyword>
<evidence type="ECO:0000259" key="6">
    <source>
        <dbReference type="Pfam" id="PF22725"/>
    </source>
</evidence>
<dbReference type="AlphaFoldDB" id="A0A7K0EES9"/>
<dbReference type="SUPFAM" id="SSF55347">
    <property type="entry name" value="Glyceraldehyde-3-phosphate dehydrogenase-like, C-terminal domain"/>
    <property type="match status" value="1"/>
</dbReference>
<dbReference type="Proteomes" id="UP000441754">
    <property type="component" value="Unassembled WGS sequence"/>
</dbReference>
<dbReference type="PRINTS" id="PR01775">
    <property type="entry name" value="GLFROXRDTASE"/>
</dbReference>
<dbReference type="GO" id="GO:0000166">
    <property type="term" value="F:nucleotide binding"/>
    <property type="evidence" value="ECO:0007669"/>
    <property type="project" value="InterPro"/>
</dbReference>
<dbReference type="InterPro" id="IPR050984">
    <property type="entry name" value="Gfo/Idh/MocA_domain"/>
</dbReference>
<evidence type="ECO:0000256" key="2">
    <source>
        <dbReference type="ARBA" id="ARBA00023002"/>
    </source>
</evidence>
<feature type="region of interest" description="Disordered" evidence="3">
    <location>
        <begin position="43"/>
        <end position="65"/>
    </location>
</feature>
<accession>A0A7K0EES9</accession>
<keyword evidence="8" id="KW-1185">Reference proteome</keyword>
<dbReference type="OrthoDB" id="9795543at2"/>
<evidence type="ECO:0000256" key="3">
    <source>
        <dbReference type="SAM" id="MobiDB-lite"/>
    </source>
</evidence>
<feature type="compositionally biased region" description="Polar residues" evidence="3">
    <location>
        <begin position="43"/>
        <end position="55"/>
    </location>
</feature>
<evidence type="ECO:0000259" key="5">
    <source>
        <dbReference type="Pfam" id="PF02894"/>
    </source>
</evidence>
<dbReference type="InterPro" id="IPR000683">
    <property type="entry name" value="Gfo/Idh/MocA-like_OxRdtase_N"/>
</dbReference>
<dbReference type="SUPFAM" id="SSF51735">
    <property type="entry name" value="NAD(P)-binding Rossmann-fold domains"/>
    <property type="match status" value="1"/>
</dbReference>
<dbReference type="InterPro" id="IPR055170">
    <property type="entry name" value="GFO_IDH_MocA-like_dom"/>
</dbReference>
<sequence length="415" mass="45481">MTQRPFNRFNSPISRRDWVRYCGMTTAALPGLLAVSGLQGCGNSDHQSTGESATDSTGSAAGRSESSGRKLGIALVGLGKYSEGQLAPALEETNLCKLAGIVTGSPEKAEKWKKKYDIPAKNAYNYQTFDQIADNPDIDIIYVVLPNSLHAEYVIRAAKAGKHVICEKPLATSAADAQKMIDACKKAGVKFSVGYRLHFEPYNREIMRLGQQKVYGPVKKIYAQNGQKEGYDTPWRLDKKLAGGGPLPDVGVYCIQGAIYTKGEVPIAVSAKYHPKTDLKKFKEVEEGMDFQLHFADGAIAECRTSYNDEYNLLRGETDQGWFELSPAYAYEGQKGQTKEGKLDFEKVNQQARQMDAFADCVLNNKETTVPGEMGLRDVQLLEAIYRAADTGQKVSTKDVIQNAFDPVAAKATAS</sequence>
<dbReference type="Pfam" id="PF02894">
    <property type="entry name" value="GFO_IDH_MocA_C"/>
    <property type="match status" value="1"/>
</dbReference>
<evidence type="ECO:0000259" key="4">
    <source>
        <dbReference type="Pfam" id="PF01408"/>
    </source>
</evidence>
<dbReference type="Gene3D" id="3.40.50.720">
    <property type="entry name" value="NAD(P)-binding Rossmann-like Domain"/>
    <property type="match status" value="1"/>
</dbReference>
<feature type="domain" description="Gfo/Idh/MocA-like oxidoreductase C-terminal" evidence="5">
    <location>
        <begin position="349"/>
        <end position="396"/>
    </location>
</feature>
<gene>
    <name evidence="7" type="ORF">GJJ30_03475</name>
</gene>
<dbReference type="Pfam" id="PF01408">
    <property type="entry name" value="GFO_IDH_MocA"/>
    <property type="match status" value="1"/>
</dbReference>
<evidence type="ECO:0000313" key="7">
    <source>
        <dbReference type="EMBL" id="MRS60340.1"/>
    </source>
</evidence>
<dbReference type="Pfam" id="PF22725">
    <property type="entry name" value="GFO_IDH_MocA_C3"/>
    <property type="match status" value="1"/>
</dbReference>
<reference evidence="7 8" key="1">
    <citation type="journal article" date="2018" name="Antonie Van Leeuwenhoek">
        <title>Larkinella terrae sp. nov., isolated from soil on Jeju Island, South Korea.</title>
        <authorList>
            <person name="Ten L.N."/>
            <person name="Jeon J."/>
            <person name="Park S.J."/>
            <person name="Park S."/>
            <person name="Lee S.Y."/>
            <person name="Kim M.K."/>
            <person name="Jung H.Y."/>
        </authorList>
    </citation>
    <scope>NUCLEOTIDE SEQUENCE [LARGE SCALE GENOMIC DNA]</scope>
    <source>
        <strain evidence="7 8">KCTC 52001</strain>
    </source>
</reference>
<name>A0A7K0EES9_9BACT</name>
<dbReference type="InterPro" id="IPR004104">
    <property type="entry name" value="Gfo/Idh/MocA-like_OxRdtase_C"/>
</dbReference>
<feature type="domain" description="GFO/IDH/MocA-like oxidoreductase" evidence="6">
    <location>
        <begin position="205"/>
        <end position="312"/>
    </location>
</feature>
<evidence type="ECO:0000313" key="8">
    <source>
        <dbReference type="Proteomes" id="UP000441754"/>
    </source>
</evidence>
<dbReference type="InterPro" id="IPR036291">
    <property type="entry name" value="NAD(P)-bd_dom_sf"/>
</dbReference>
<dbReference type="GO" id="GO:0016491">
    <property type="term" value="F:oxidoreductase activity"/>
    <property type="evidence" value="ECO:0007669"/>
    <property type="project" value="UniProtKB-KW"/>
</dbReference>
<dbReference type="EMBL" id="WJXZ01000001">
    <property type="protein sequence ID" value="MRS60340.1"/>
    <property type="molecule type" value="Genomic_DNA"/>
</dbReference>
<comment type="caution">
    <text evidence="7">The sequence shown here is derived from an EMBL/GenBank/DDBJ whole genome shotgun (WGS) entry which is preliminary data.</text>
</comment>